<reference evidence="2 3" key="1">
    <citation type="submission" date="2019-06" db="EMBL/GenBank/DDBJ databases">
        <title>Pac Bio to generate improved reference genome sequences for organisms with transposon mutant libraries (support for FEBA project).</title>
        <authorList>
            <person name="Blow M."/>
        </authorList>
    </citation>
    <scope>NUCLEOTIDE SEQUENCE [LARGE SCALE GENOMIC DNA]</scope>
    <source>
        <strain evidence="2 3">USDA 1844</strain>
    </source>
</reference>
<proteinExistence type="predicted"/>
<evidence type="ECO:0000313" key="3">
    <source>
        <dbReference type="Proteomes" id="UP000319824"/>
    </source>
</evidence>
<dbReference type="Proteomes" id="UP000319824">
    <property type="component" value="Unassembled WGS sequence"/>
</dbReference>
<gene>
    <name evidence="2" type="ORF">BCL32_0900</name>
</gene>
<dbReference type="EMBL" id="VISO01000002">
    <property type="protein sequence ID" value="TVZ72720.1"/>
    <property type="molecule type" value="Genomic_DNA"/>
</dbReference>
<comment type="caution">
    <text evidence="2">The sequence shown here is derived from an EMBL/GenBank/DDBJ whole genome shotgun (WGS) entry which is preliminary data.</text>
</comment>
<feature type="transmembrane region" description="Helical" evidence="1">
    <location>
        <begin position="137"/>
        <end position="158"/>
    </location>
</feature>
<dbReference type="AlphaFoldDB" id="A0A559TDR6"/>
<organism evidence="2 3">
    <name type="scientific">Rhizobium mongolense USDA 1844</name>
    <dbReference type="NCBI Taxonomy" id="1079460"/>
    <lineage>
        <taxon>Bacteria</taxon>
        <taxon>Pseudomonadati</taxon>
        <taxon>Pseudomonadota</taxon>
        <taxon>Alphaproteobacteria</taxon>
        <taxon>Hyphomicrobiales</taxon>
        <taxon>Rhizobiaceae</taxon>
        <taxon>Rhizobium/Agrobacterium group</taxon>
        <taxon>Rhizobium</taxon>
    </lineage>
</organism>
<dbReference type="InterPro" id="IPR021320">
    <property type="entry name" value="DUF2905"/>
</dbReference>
<protein>
    <recommendedName>
        <fullName evidence="4">DUF2905 family protein</fullName>
    </recommendedName>
</protein>
<name>A0A559TDR6_9HYPH</name>
<dbReference type="PANTHER" id="PTHR36443:SF1">
    <property type="entry name" value="BSR5223 PROTEIN"/>
    <property type="match status" value="1"/>
</dbReference>
<sequence length="160" mass="17698">MFCLAIAILGIAEQQAGTGNSFAVPVPGHHVGDRSFQIDAFDAPSLISYRRLPLENNWNIFRGPSLLCDCHVRVLPLSKFGYHLIDRSRIASCAVSRVLIIAGLVVVAVGILWPWLARIGLGRLPGDFLIERENFSIYIPITTGLLFSILLSVMLWLLSR</sequence>
<accession>A0A559TDR6</accession>
<evidence type="ECO:0000313" key="2">
    <source>
        <dbReference type="EMBL" id="TVZ72720.1"/>
    </source>
</evidence>
<dbReference type="PANTHER" id="PTHR36443">
    <property type="entry name" value="BSR5223 PROTEIN"/>
    <property type="match status" value="1"/>
</dbReference>
<keyword evidence="1" id="KW-0812">Transmembrane</keyword>
<evidence type="ECO:0008006" key="4">
    <source>
        <dbReference type="Google" id="ProtNLM"/>
    </source>
</evidence>
<dbReference type="Pfam" id="PF11146">
    <property type="entry name" value="DUF2905"/>
    <property type="match status" value="1"/>
</dbReference>
<feature type="transmembrane region" description="Helical" evidence="1">
    <location>
        <begin position="94"/>
        <end position="116"/>
    </location>
</feature>
<keyword evidence="1" id="KW-0472">Membrane</keyword>
<keyword evidence="1" id="KW-1133">Transmembrane helix</keyword>
<evidence type="ECO:0000256" key="1">
    <source>
        <dbReference type="SAM" id="Phobius"/>
    </source>
</evidence>